<organism evidence="2 3">
    <name type="scientific">Austropuccinia psidii MF-1</name>
    <dbReference type="NCBI Taxonomy" id="1389203"/>
    <lineage>
        <taxon>Eukaryota</taxon>
        <taxon>Fungi</taxon>
        <taxon>Dikarya</taxon>
        <taxon>Basidiomycota</taxon>
        <taxon>Pucciniomycotina</taxon>
        <taxon>Pucciniomycetes</taxon>
        <taxon>Pucciniales</taxon>
        <taxon>Sphaerophragmiaceae</taxon>
        <taxon>Austropuccinia</taxon>
    </lineage>
</organism>
<dbReference type="OrthoDB" id="2506837at2759"/>
<feature type="region of interest" description="Disordered" evidence="1">
    <location>
        <begin position="87"/>
        <end position="123"/>
    </location>
</feature>
<keyword evidence="3" id="KW-1185">Reference proteome</keyword>
<dbReference type="AlphaFoldDB" id="A0A9Q3HPI1"/>
<proteinExistence type="predicted"/>
<sequence>MMGRRSNQQRRQRPKKPIISDFEKNPKSIPIYFYRPEWFDKKNHSKKQIVADLSEVAFVPIRDLPPGPKQHPDEQLGDRAFNQKYWHSTIKENEIEPNSPDSSDSYSVSSSIGDESVDLDAEHDVDNNLLEREIIENEKSKVELEPKENKRREDISEDVVMTDALDSRFTRHNWRMEGFEDDTRK</sequence>
<accession>A0A9Q3HPI1</accession>
<feature type="region of interest" description="Disordered" evidence="1">
    <location>
        <begin position="136"/>
        <end position="156"/>
    </location>
</feature>
<protein>
    <submittedName>
        <fullName evidence="2">Uncharacterized protein</fullName>
    </submittedName>
</protein>
<dbReference type="EMBL" id="AVOT02021619">
    <property type="protein sequence ID" value="MBW0510534.1"/>
    <property type="molecule type" value="Genomic_DNA"/>
</dbReference>
<feature type="compositionally biased region" description="Basic and acidic residues" evidence="1">
    <location>
        <begin position="136"/>
        <end position="154"/>
    </location>
</feature>
<gene>
    <name evidence="2" type="ORF">O181_050249</name>
</gene>
<evidence type="ECO:0000313" key="2">
    <source>
        <dbReference type="EMBL" id="MBW0510534.1"/>
    </source>
</evidence>
<feature type="compositionally biased region" description="Basic residues" evidence="1">
    <location>
        <begin position="7"/>
        <end position="16"/>
    </location>
</feature>
<evidence type="ECO:0000256" key="1">
    <source>
        <dbReference type="SAM" id="MobiDB-lite"/>
    </source>
</evidence>
<dbReference type="Proteomes" id="UP000765509">
    <property type="component" value="Unassembled WGS sequence"/>
</dbReference>
<evidence type="ECO:0000313" key="3">
    <source>
        <dbReference type="Proteomes" id="UP000765509"/>
    </source>
</evidence>
<reference evidence="2" key="1">
    <citation type="submission" date="2021-03" db="EMBL/GenBank/DDBJ databases">
        <title>Draft genome sequence of rust myrtle Austropuccinia psidii MF-1, a brazilian biotype.</title>
        <authorList>
            <person name="Quecine M.C."/>
            <person name="Pachon D.M.R."/>
            <person name="Bonatelli M.L."/>
            <person name="Correr F.H."/>
            <person name="Franceschini L.M."/>
            <person name="Leite T.F."/>
            <person name="Margarido G.R.A."/>
            <person name="Almeida C.A."/>
            <person name="Ferrarezi J.A."/>
            <person name="Labate C.A."/>
        </authorList>
    </citation>
    <scope>NUCLEOTIDE SEQUENCE</scope>
    <source>
        <strain evidence="2">MF-1</strain>
    </source>
</reference>
<feature type="compositionally biased region" description="Low complexity" evidence="1">
    <location>
        <begin position="99"/>
        <end position="114"/>
    </location>
</feature>
<name>A0A9Q3HPI1_9BASI</name>
<feature type="region of interest" description="Disordered" evidence="1">
    <location>
        <begin position="1"/>
        <end position="23"/>
    </location>
</feature>
<comment type="caution">
    <text evidence="2">The sequence shown here is derived from an EMBL/GenBank/DDBJ whole genome shotgun (WGS) entry which is preliminary data.</text>
</comment>